<dbReference type="PANTHER" id="PTHR34614:SF2">
    <property type="entry name" value="TRANSPOSASE IS4-LIKE DOMAIN-CONTAINING PROTEIN"/>
    <property type="match status" value="1"/>
</dbReference>
<dbReference type="InterPro" id="IPR047654">
    <property type="entry name" value="IS1634_transpos"/>
</dbReference>
<evidence type="ECO:0000259" key="1">
    <source>
        <dbReference type="Pfam" id="PF01609"/>
    </source>
</evidence>
<feature type="non-terminal residue" evidence="2">
    <location>
        <position position="1"/>
    </location>
</feature>
<evidence type="ECO:0000313" key="2">
    <source>
        <dbReference type="EMBL" id="MEY8246323.1"/>
    </source>
</evidence>
<evidence type="ECO:0000313" key="3">
    <source>
        <dbReference type="Proteomes" id="UP001565200"/>
    </source>
</evidence>
<sequence length="485" mass="56492">DFDLNAVTELLTYGRIISPGSKLATHKDSTAYPESFDVDLNHIYRSLDVIADNMDYIQKRLYHNSNTVVNRDTTVLYYDCTNYFFETEKADPIVVTEDGKNKPTLRQYGVSKEHRPNPIVQMGMFIDNTGFPIAMCINPGNTNEQTTLIPTEKIIVEGMGVEKIVVCTDGGLSSEDNRSYNSTSDRSFITVQSLKKLNEVYSNWALETKGWKLMPLTESQKEKRRLMNLKTDENPEMEFDLTSEDTARYYGDRTFYRERWIINEKTKFSQRIIVTFSFKYRDYLRALREREIEVAESDIKRGRSGKRRSKSPQRFISEAYATQEGEEAVYKTMALNLDAIAEEEKYDGFYAICTDLNDDADQILKMNHNRWESEDAFRVLKTDFKARPVFVWTDQHIKAHFMICFMALLIFRILERRLGYKYTSSQIIRTLRAMSFNILPGDGYRPNYTRTDITDALHETAGFRTDTEIITSLKMKRIIKDIKKC</sequence>
<dbReference type="InterPro" id="IPR012337">
    <property type="entry name" value="RNaseH-like_sf"/>
</dbReference>
<gene>
    <name evidence="2" type="ORF">AAK873_11955</name>
</gene>
<dbReference type="SUPFAM" id="SSF53098">
    <property type="entry name" value="Ribonuclease H-like"/>
    <property type="match status" value="1"/>
</dbReference>
<reference evidence="2 3" key="1">
    <citation type="submission" date="2024-03" db="EMBL/GenBank/DDBJ databases">
        <title>Mouse gut bacterial collection (mGBC) of GemPharmatech.</title>
        <authorList>
            <person name="He Y."/>
            <person name="Dong L."/>
            <person name="Wu D."/>
            <person name="Gao X."/>
            <person name="Lin Z."/>
        </authorList>
    </citation>
    <scope>NUCLEOTIDE SEQUENCE [LARGE SCALE GENOMIC DNA]</scope>
    <source>
        <strain evidence="2 3">54-13</strain>
    </source>
</reference>
<proteinExistence type="predicted"/>
<dbReference type="Pfam" id="PF01609">
    <property type="entry name" value="DDE_Tnp_1"/>
    <property type="match status" value="1"/>
</dbReference>
<keyword evidence="3" id="KW-1185">Reference proteome</keyword>
<organism evidence="2 3">
    <name type="scientific">Heminiphilus faecis</name>
    <dbReference type="NCBI Taxonomy" id="2601703"/>
    <lineage>
        <taxon>Bacteria</taxon>
        <taxon>Pseudomonadati</taxon>
        <taxon>Bacteroidota</taxon>
        <taxon>Bacteroidia</taxon>
        <taxon>Bacteroidales</taxon>
        <taxon>Muribaculaceae</taxon>
        <taxon>Heminiphilus</taxon>
    </lineage>
</organism>
<comment type="caution">
    <text evidence="2">The sequence shown here is derived from an EMBL/GenBank/DDBJ whole genome shotgun (WGS) entry which is preliminary data.</text>
</comment>
<dbReference type="EMBL" id="JBCLPP010000040">
    <property type="protein sequence ID" value="MEY8246323.1"/>
    <property type="molecule type" value="Genomic_DNA"/>
</dbReference>
<dbReference type="RefSeq" id="WP_369863791.1">
    <property type="nucleotide sequence ID" value="NZ_JBCLPP010000040.1"/>
</dbReference>
<dbReference type="InterPro" id="IPR002559">
    <property type="entry name" value="Transposase_11"/>
</dbReference>
<dbReference type="Proteomes" id="UP001565200">
    <property type="component" value="Unassembled WGS sequence"/>
</dbReference>
<name>A0ABV4CY55_9BACT</name>
<accession>A0ABV4CY55</accession>
<feature type="domain" description="Transposase IS4-like" evidence="1">
    <location>
        <begin position="125"/>
        <end position="409"/>
    </location>
</feature>
<protein>
    <submittedName>
        <fullName evidence="2">IS1634 family transposase</fullName>
    </submittedName>
</protein>
<dbReference type="PANTHER" id="PTHR34614">
    <property type="match status" value="1"/>
</dbReference>
<dbReference type="NCBIfam" id="NF033559">
    <property type="entry name" value="transpos_IS1634"/>
    <property type="match status" value="1"/>
</dbReference>